<feature type="signal peptide" evidence="1">
    <location>
        <begin position="1"/>
        <end position="30"/>
    </location>
</feature>
<keyword evidence="1" id="KW-0732">Signal</keyword>
<reference evidence="2 3" key="1">
    <citation type="journal article" date="2017" name="Front. Microbiol.">
        <title>New Insights into the Diversity of the Genus Faecalibacterium.</title>
        <authorList>
            <person name="Benevides L."/>
            <person name="Burman S."/>
            <person name="Martin R."/>
            <person name="Robert V."/>
            <person name="Thomas M."/>
            <person name="Miquel S."/>
            <person name="Chain F."/>
            <person name="Sokol H."/>
            <person name="Bermudez-Humaran L.G."/>
            <person name="Morrison M."/>
            <person name="Langella P."/>
            <person name="Azevedo V.A."/>
            <person name="Chatel J.M."/>
            <person name="Soares S."/>
        </authorList>
    </citation>
    <scope>NUCLEOTIDE SEQUENCE [LARGE SCALE GENOMIC DNA]</scope>
    <source>
        <strain evidence="2 3">CNCM I 4644</strain>
    </source>
</reference>
<sequence length="167" mass="18174">MKLFKKLAAAVLVAALALMMVGCGSKTGLAQQIKNAVSDDAVMMGKQATNSKDLDALAAKLLTEYNNEIAALDEGADWPDLQELLDDGTFLQKFGIDPEKDAYKVSLVYIPSYISNTMNQLKPFSLAEQLRRDADLAIGDPHIGSKYEFGLAIGTLDGENWVLMLMK</sequence>
<dbReference type="RefSeq" id="WP_097779189.1">
    <property type="nucleotide sequence ID" value="NZ_NMTZ01000014.1"/>
</dbReference>
<evidence type="ECO:0000313" key="3">
    <source>
        <dbReference type="Proteomes" id="UP000220480"/>
    </source>
</evidence>
<name>A0A2A7AZ11_9FIRM</name>
<feature type="chain" id="PRO_5038960861" evidence="1">
    <location>
        <begin position="31"/>
        <end position="167"/>
    </location>
</feature>
<proteinExistence type="predicted"/>
<protein>
    <submittedName>
        <fullName evidence="2">Uncharacterized protein</fullName>
    </submittedName>
</protein>
<evidence type="ECO:0000313" key="2">
    <source>
        <dbReference type="EMBL" id="PDX84383.1"/>
    </source>
</evidence>
<dbReference type="Proteomes" id="UP000220480">
    <property type="component" value="Unassembled WGS sequence"/>
</dbReference>
<dbReference type="AlphaFoldDB" id="A0A2A7AZ11"/>
<accession>A0A2A7AZ11</accession>
<organism evidence="2 3">
    <name type="scientific">Faecalibacterium prausnitzii</name>
    <dbReference type="NCBI Taxonomy" id="853"/>
    <lineage>
        <taxon>Bacteria</taxon>
        <taxon>Bacillati</taxon>
        <taxon>Bacillota</taxon>
        <taxon>Clostridia</taxon>
        <taxon>Eubacteriales</taxon>
        <taxon>Oscillospiraceae</taxon>
        <taxon>Faecalibacterium</taxon>
    </lineage>
</organism>
<dbReference type="EMBL" id="NMTZ01000014">
    <property type="protein sequence ID" value="PDX84383.1"/>
    <property type="molecule type" value="Genomic_DNA"/>
</dbReference>
<dbReference type="PROSITE" id="PS51257">
    <property type="entry name" value="PROKAR_LIPOPROTEIN"/>
    <property type="match status" value="1"/>
</dbReference>
<gene>
    <name evidence="2" type="ORF">CGS59_05430</name>
</gene>
<evidence type="ECO:0000256" key="1">
    <source>
        <dbReference type="SAM" id="SignalP"/>
    </source>
</evidence>
<comment type="caution">
    <text evidence="2">The sequence shown here is derived from an EMBL/GenBank/DDBJ whole genome shotgun (WGS) entry which is preliminary data.</text>
</comment>